<dbReference type="OrthoDB" id="5637996at2"/>
<dbReference type="AlphaFoldDB" id="A0A098G0Y2"/>
<dbReference type="HOGENOM" id="CLU_1883168_0_0_6"/>
<dbReference type="RefSeq" id="WP_045094486.1">
    <property type="nucleotide sequence ID" value="NZ_LN614827.1"/>
</dbReference>
<gene>
    <name evidence="1" type="ORF">LFA_0158</name>
</gene>
<sequence length="135" mass="15275">MFPYFFSTRNALDDLLFTIRYAPKAAAKTIAYALCGATLGYGISYTCTESLKHFAEDHHDEVDLTDSYVRDDEQFLHVSRDQRFNQVTPPISDFIPYYAAIVGAGAGTLFAVSKVTCEFKEQLEEDRARRTLDLV</sequence>
<organism evidence="1 2">
    <name type="scientific">Legionella fallonii LLAP-10</name>
    <dbReference type="NCBI Taxonomy" id="1212491"/>
    <lineage>
        <taxon>Bacteria</taxon>
        <taxon>Pseudomonadati</taxon>
        <taxon>Pseudomonadota</taxon>
        <taxon>Gammaproteobacteria</taxon>
        <taxon>Legionellales</taxon>
        <taxon>Legionellaceae</taxon>
        <taxon>Legionella</taxon>
    </lineage>
</organism>
<evidence type="ECO:0000313" key="1">
    <source>
        <dbReference type="EMBL" id="CEG55639.1"/>
    </source>
</evidence>
<reference evidence="2" key="1">
    <citation type="submission" date="2014-09" db="EMBL/GenBank/DDBJ databases">
        <authorList>
            <person name="Gomez-Valero L."/>
        </authorList>
    </citation>
    <scope>NUCLEOTIDE SEQUENCE [LARGE SCALE GENOMIC DNA]</scope>
    <source>
        <strain evidence="2">ATCC700992</strain>
    </source>
</reference>
<dbReference type="EMBL" id="LN614827">
    <property type="protein sequence ID" value="CEG55639.1"/>
    <property type="molecule type" value="Genomic_DNA"/>
</dbReference>
<keyword evidence="2" id="KW-1185">Reference proteome</keyword>
<evidence type="ECO:0000313" key="2">
    <source>
        <dbReference type="Proteomes" id="UP000032430"/>
    </source>
</evidence>
<accession>A0A098G0Y2</accession>
<proteinExistence type="predicted"/>
<protein>
    <submittedName>
        <fullName evidence="1">Uncharacterized protein</fullName>
    </submittedName>
</protein>
<dbReference type="KEGG" id="lfa:LFA_0158"/>
<name>A0A098G0Y2_9GAMM</name>
<dbReference type="Proteomes" id="UP000032430">
    <property type="component" value="Chromosome I"/>
</dbReference>